<sequence>MNYTEIVKIARGAYSTRPDYGWGNVGSKQKSTAGWLAAFPVFEPHWQICWIEWDINDTSLKMLCHILKRIGLVASPGSGWVHGADGDVALTAGGGLRQVPGLSETFENAALVLISCFCVGLVYDNGNKLYKIWSRRNAVEQEMVRRYLFQ</sequence>
<reference evidence="1" key="2">
    <citation type="journal article" date="2024" name="Plant">
        <title>Genomic evolution and insights into agronomic trait innovations of Sesamum species.</title>
        <authorList>
            <person name="Miao H."/>
            <person name="Wang L."/>
            <person name="Qu L."/>
            <person name="Liu H."/>
            <person name="Sun Y."/>
            <person name="Le M."/>
            <person name="Wang Q."/>
            <person name="Wei S."/>
            <person name="Zheng Y."/>
            <person name="Lin W."/>
            <person name="Duan Y."/>
            <person name="Cao H."/>
            <person name="Xiong S."/>
            <person name="Wang X."/>
            <person name="Wei L."/>
            <person name="Li C."/>
            <person name="Ma Q."/>
            <person name="Ju M."/>
            <person name="Zhao R."/>
            <person name="Li G."/>
            <person name="Mu C."/>
            <person name="Tian Q."/>
            <person name="Mei H."/>
            <person name="Zhang T."/>
            <person name="Gao T."/>
            <person name="Zhang H."/>
        </authorList>
    </citation>
    <scope>NUCLEOTIDE SEQUENCE</scope>
    <source>
        <strain evidence="1">KEN8</strain>
    </source>
</reference>
<proteinExistence type="predicted"/>
<protein>
    <submittedName>
        <fullName evidence="1">Tocopherol cyclase, chloroplastic</fullName>
    </submittedName>
</protein>
<dbReference type="AlphaFoldDB" id="A0AAW2M1E2"/>
<evidence type="ECO:0000313" key="1">
    <source>
        <dbReference type="EMBL" id="KAL0323831.1"/>
    </source>
</evidence>
<name>A0AAW2M1E2_9LAMI</name>
<dbReference type="PANTHER" id="PTHR35309:SF2">
    <property type="entry name" value="TOCOPHEROL CYCLASE, CHLOROPLASTIC"/>
    <property type="match status" value="1"/>
</dbReference>
<dbReference type="Pfam" id="PF14249">
    <property type="entry name" value="Tocopherol_cycl"/>
    <property type="match status" value="1"/>
</dbReference>
<dbReference type="EMBL" id="JACGWM010000015">
    <property type="protein sequence ID" value="KAL0323831.1"/>
    <property type="molecule type" value="Genomic_DNA"/>
</dbReference>
<dbReference type="InterPro" id="IPR025893">
    <property type="entry name" value="Tocopherol_cyclase"/>
</dbReference>
<reference evidence="1" key="1">
    <citation type="submission" date="2020-06" db="EMBL/GenBank/DDBJ databases">
        <authorList>
            <person name="Li T."/>
            <person name="Hu X."/>
            <person name="Zhang T."/>
            <person name="Song X."/>
            <person name="Zhang H."/>
            <person name="Dai N."/>
            <person name="Sheng W."/>
            <person name="Hou X."/>
            <person name="Wei L."/>
        </authorList>
    </citation>
    <scope>NUCLEOTIDE SEQUENCE</scope>
    <source>
        <strain evidence="1">KEN8</strain>
        <tissue evidence="1">Leaf</tissue>
    </source>
</reference>
<organism evidence="1">
    <name type="scientific">Sesamum calycinum</name>
    <dbReference type="NCBI Taxonomy" id="2727403"/>
    <lineage>
        <taxon>Eukaryota</taxon>
        <taxon>Viridiplantae</taxon>
        <taxon>Streptophyta</taxon>
        <taxon>Embryophyta</taxon>
        <taxon>Tracheophyta</taxon>
        <taxon>Spermatophyta</taxon>
        <taxon>Magnoliopsida</taxon>
        <taxon>eudicotyledons</taxon>
        <taxon>Gunneridae</taxon>
        <taxon>Pentapetalae</taxon>
        <taxon>asterids</taxon>
        <taxon>lamiids</taxon>
        <taxon>Lamiales</taxon>
        <taxon>Pedaliaceae</taxon>
        <taxon>Sesamum</taxon>
    </lineage>
</organism>
<dbReference type="PANTHER" id="PTHR35309">
    <property type="match status" value="1"/>
</dbReference>
<comment type="caution">
    <text evidence="1">The sequence shown here is derived from an EMBL/GenBank/DDBJ whole genome shotgun (WGS) entry which is preliminary data.</text>
</comment>
<gene>
    <name evidence="1" type="ORF">Scaly_2350200</name>
</gene>
<accession>A0AAW2M1E2</accession>
<dbReference type="GO" id="GO:0009976">
    <property type="term" value="F:tocopherol cyclase activity"/>
    <property type="evidence" value="ECO:0007669"/>
    <property type="project" value="InterPro"/>
</dbReference>